<keyword evidence="3" id="KW-1185">Reference proteome</keyword>
<organism evidence="2 3">
    <name type="scientific">Halomonas daqiaonensis</name>
    <dbReference type="NCBI Taxonomy" id="650850"/>
    <lineage>
        <taxon>Bacteria</taxon>
        <taxon>Pseudomonadati</taxon>
        <taxon>Pseudomonadota</taxon>
        <taxon>Gammaproteobacteria</taxon>
        <taxon>Oceanospirillales</taxon>
        <taxon>Halomonadaceae</taxon>
        <taxon>Halomonas</taxon>
    </lineage>
</organism>
<feature type="transmembrane region" description="Helical" evidence="1">
    <location>
        <begin position="188"/>
        <end position="207"/>
    </location>
</feature>
<dbReference type="OrthoDB" id="6198094at2"/>
<reference evidence="3" key="1">
    <citation type="submission" date="2016-10" db="EMBL/GenBank/DDBJ databases">
        <authorList>
            <person name="Varghese N."/>
            <person name="Submissions S."/>
        </authorList>
    </citation>
    <scope>NUCLEOTIDE SEQUENCE [LARGE SCALE GENOMIC DNA]</scope>
    <source>
        <strain evidence="3">CGMCC 1.9150</strain>
    </source>
</reference>
<feature type="transmembrane region" description="Helical" evidence="1">
    <location>
        <begin position="251"/>
        <end position="281"/>
    </location>
</feature>
<dbReference type="RefSeq" id="WP_139195449.1">
    <property type="nucleotide sequence ID" value="NZ_FOBC01000002.1"/>
</dbReference>
<feature type="transmembrane region" description="Helical" evidence="1">
    <location>
        <begin position="7"/>
        <end position="28"/>
    </location>
</feature>
<evidence type="ECO:0000313" key="3">
    <source>
        <dbReference type="Proteomes" id="UP000198807"/>
    </source>
</evidence>
<keyword evidence="1" id="KW-0812">Transmembrane</keyword>
<feature type="transmembrane region" description="Helical" evidence="1">
    <location>
        <begin position="227"/>
        <end position="244"/>
    </location>
</feature>
<dbReference type="EMBL" id="FOBC01000002">
    <property type="protein sequence ID" value="SEK39201.1"/>
    <property type="molecule type" value="Genomic_DNA"/>
</dbReference>
<dbReference type="Proteomes" id="UP000198807">
    <property type="component" value="Unassembled WGS sequence"/>
</dbReference>
<protein>
    <recommendedName>
        <fullName evidence="4">EpsG family protein</fullName>
    </recommendedName>
</protein>
<evidence type="ECO:0000313" key="2">
    <source>
        <dbReference type="EMBL" id="SEK39201.1"/>
    </source>
</evidence>
<keyword evidence="1" id="KW-1133">Transmembrane helix</keyword>
<dbReference type="AlphaFoldDB" id="A0A1H7GM72"/>
<feature type="transmembrane region" description="Helical" evidence="1">
    <location>
        <begin position="287"/>
        <end position="309"/>
    </location>
</feature>
<accession>A0A1H7GM72</accession>
<feature type="transmembrane region" description="Helical" evidence="1">
    <location>
        <begin position="81"/>
        <end position="98"/>
    </location>
</feature>
<sequence length="315" mass="36727">MSIYNKKVSFFIVFAFYFFSVFLLNFYVSGDQYYYHMFYDAASNGSLQDAINLGRRMLSAGEPISLSILWVGAKLGVPKNLYVSFLNIILFLGVYRLCWKYRCPWYAFILLVASYYFIVLMTGAEKLKIGYIFIIWSLVSSGYLRYILVVLSITSHFQMLAFIAVFYFKETVSQVNQILKNGKTSKRFIFLVVSSGLVIIPIFWLLSEVVLSKIISYYDGELKFFDAVNVVFLFIISFIVFRRWDYRVWSVLLFAPFAIVLGDSRVNIMAVSFCFYFFLVYRKMSNLFVLSLLGYFVFKSFFFVESIFINGHGFG</sequence>
<keyword evidence="1" id="KW-0472">Membrane</keyword>
<feature type="transmembrane region" description="Helical" evidence="1">
    <location>
        <begin position="105"/>
        <end position="123"/>
    </location>
</feature>
<evidence type="ECO:0008006" key="4">
    <source>
        <dbReference type="Google" id="ProtNLM"/>
    </source>
</evidence>
<feature type="transmembrane region" description="Helical" evidence="1">
    <location>
        <begin position="143"/>
        <end position="168"/>
    </location>
</feature>
<proteinExistence type="predicted"/>
<name>A0A1H7GM72_9GAMM</name>
<gene>
    <name evidence="2" type="ORF">SAMN04488129_10220</name>
</gene>
<evidence type="ECO:0000256" key="1">
    <source>
        <dbReference type="SAM" id="Phobius"/>
    </source>
</evidence>